<proteinExistence type="predicted"/>
<protein>
    <submittedName>
        <fullName evidence="1">Uncharacterized protein</fullName>
    </submittedName>
</protein>
<reference evidence="2" key="1">
    <citation type="journal article" date="2019" name="Int. J. Syst. Evol. Microbiol.">
        <title>The Global Catalogue of Microorganisms (GCM) 10K type strain sequencing project: providing services to taxonomists for standard genome sequencing and annotation.</title>
        <authorList>
            <consortium name="The Broad Institute Genomics Platform"/>
            <consortium name="The Broad Institute Genome Sequencing Center for Infectious Disease"/>
            <person name="Wu L."/>
            <person name="Ma J."/>
        </authorList>
    </citation>
    <scope>NUCLEOTIDE SEQUENCE [LARGE SCALE GENOMIC DNA]</scope>
    <source>
        <strain evidence="2">CCUG 53903</strain>
    </source>
</reference>
<evidence type="ECO:0000313" key="2">
    <source>
        <dbReference type="Proteomes" id="UP001596058"/>
    </source>
</evidence>
<evidence type="ECO:0000313" key="1">
    <source>
        <dbReference type="EMBL" id="MFC5828356.1"/>
    </source>
</evidence>
<accession>A0ABW1CV56</accession>
<dbReference type="Proteomes" id="UP001596058">
    <property type="component" value="Unassembled WGS sequence"/>
</dbReference>
<comment type="caution">
    <text evidence="1">The sequence shown here is derived from an EMBL/GenBank/DDBJ whole genome shotgun (WGS) entry which is preliminary data.</text>
</comment>
<keyword evidence="2" id="KW-1185">Reference proteome</keyword>
<organism evidence="1 2">
    <name type="scientific">Nonomuraea insulae</name>
    <dbReference type="NCBI Taxonomy" id="1616787"/>
    <lineage>
        <taxon>Bacteria</taxon>
        <taxon>Bacillati</taxon>
        <taxon>Actinomycetota</taxon>
        <taxon>Actinomycetes</taxon>
        <taxon>Streptosporangiales</taxon>
        <taxon>Streptosporangiaceae</taxon>
        <taxon>Nonomuraea</taxon>
    </lineage>
</organism>
<dbReference type="RefSeq" id="WP_379517860.1">
    <property type="nucleotide sequence ID" value="NZ_JBHSPA010000036.1"/>
</dbReference>
<name>A0ABW1CV56_9ACTN</name>
<sequence length="149" mass="16267">METPAYTDPGSWQIALEATDATLSMSTARGPRTLYRTSEISGAFYLRPDGSLAGFSLELPFSRRWGEPVTLSWEAADLDTDESVSLRLGENETRADVSALCVVVPGEPAYVKIVLETAFSPRSLRLPGLGLHRARPVTLRLFSEIRPAA</sequence>
<gene>
    <name evidence="1" type="ORF">ACFPZ3_31185</name>
</gene>
<dbReference type="EMBL" id="JBHSPA010000036">
    <property type="protein sequence ID" value="MFC5828356.1"/>
    <property type="molecule type" value="Genomic_DNA"/>
</dbReference>